<dbReference type="AlphaFoldDB" id="A0AAP0K5Z6"/>
<evidence type="ECO:0000313" key="5">
    <source>
        <dbReference type="EMBL" id="KAK9146623.1"/>
    </source>
</evidence>
<dbReference type="CDD" id="cd02244">
    <property type="entry name" value="cupin_7S_vicilin-like_N"/>
    <property type="match status" value="1"/>
</dbReference>
<feature type="compositionally biased region" description="Basic and acidic residues" evidence="2">
    <location>
        <begin position="498"/>
        <end position="512"/>
    </location>
</feature>
<gene>
    <name evidence="5" type="ORF">Sjap_006526</name>
</gene>
<evidence type="ECO:0000256" key="3">
    <source>
        <dbReference type="SAM" id="SignalP"/>
    </source>
</evidence>
<dbReference type="InterPro" id="IPR006045">
    <property type="entry name" value="Cupin_1"/>
</dbReference>
<feature type="chain" id="PRO_5043044915" description="Cupin type-1 domain-containing protein" evidence="3">
    <location>
        <begin position="24"/>
        <end position="637"/>
    </location>
</feature>
<dbReference type="SMART" id="SM00835">
    <property type="entry name" value="Cupin_1"/>
    <property type="match status" value="2"/>
</dbReference>
<feature type="domain" description="Cupin type-1" evidence="4">
    <location>
        <begin position="216"/>
        <end position="375"/>
    </location>
</feature>
<name>A0AAP0K5Z6_9MAGN</name>
<evidence type="ECO:0000259" key="4">
    <source>
        <dbReference type="SMART" id="SM00835"/>
    </source>
</evidence>
<comment type="similarity">
    <text evidence="1">Belongs to the 7S seed storage protein family.</text>
</comment>
<feature type="region of interest" description="Disordered" evidence="2">
    <location>
        <begin position="493"/>
        <end position="534"/>
    </location>
</feature>
<dbReference type="InterPro" id="IPR014710">
    <property type="entry name" value="RmlC-like_jellyroll"/>
</dbReference>
<proteinExistence type="inferred from homology"/>
<feature type="compositionally biased region" description="Gly residues" evidence="2">
    <location>
        <begin position="515"/>
        <end position="526"/>
    </location>
</feature>
<dbReference type="Pfam" id="PF04702">
    <property type="entry name" value="Vicilin_N"/>
    <property type="match status" value="1"/>
</dbReference>
<evidence type="ECO:0000313" key="6">
    <source>
        <dbReference type="Proteomes" id="UP001417504"/>
    </source>
</evidence>
<dbReference type="InterPro" id="IPR050253">
    <property type="entry name" value="Seed_Storage-Functional"/>
</dbReference>
<dbReference type="EMBL" id="JBBNAE010000002">
    <property type="protein sequence ID" value="KAK9146623.1"/>
    <property type="molecule type" value="Genomic_DNA"/>
</dbReference>
<feature type="signal peptide" evidence="3">
    <location>
        <begin position="1"/>
        <end position="23"/>
    </location>
</feature>
<dbReference type="PANTHER" id="PTHR31189:SF13">
    <property type="entry name" value="CUPINCIN"/>
    <property type="match status" value="1"/>
</dbReference>
<evidence type="ECO:0000256" key="1">
    <source>
        <dbReference type="ARBA" id="ARBA00023597"/>
    </source>
</evidence>
<keyword evidence="3" id="KW-0732">Signal</keyword>
<dbReference type="Gene3D" id="6.10.250.890">
    <property type="match status" value="1"/>
</dbReference>
<dbReference type="Pfam" id="PF00190">
    <property type="entry name" value="Cupin_1"/>
    <property type="match status" value="2"/>
</dbReference>
<dbReference type="Proteomes" id="UP001417504">
    <property type="component" value="Unassembled WGS sequence"/>
</dbReference>
<protein>
    <recommendedName>
        <fullName evidence="4">Cupin type-1 domain-containing protein</fullName>
    </recommendedName>
</protein>
<reference evidence="5 6" key="1">
    <citation type="submission" date="2024-01" db="EMBL/GenBank/DDBJ databases">
        <title>Genome assemblies of Stephania.</title>
        <authorList>
            <person name="Yang L."/>
        </authorList>
    </citation>
    <scope>NUCLEOTIDE SEQUENCE [LARGE SCALE GENOMIC DNA]</scope>
    <source>
        <strain evidence="5">QJT</strain>
        <tissue evidence="5">Leaf</tissue>
    </source>
</reference>
<accession>A0AAP0K5Z6</accession>
<feature type="domain" description="Cupin type-1" evidence="4">
    <location>
        <begin position="421"/>
        <end position="607"/>
    </location>
</feature>
<sequence length="637" mass="74711">MAIMKRLPLFLLLSLLYVTVALSYNIDELLSNQRGDPEQELQQCMQQCQVTRMATEECERRCLQRYEEQRRGQGQDQQRRDPEREYRECRQRCRQEATRPEEQQQCEQWCEDQRSKGQGQDQQRRDPEREYRECRQQCQQETRPEQQRQCEQYCEERRRGQDQQRRDPEREYRECRQQCQQETRPEQQRQCEQYCEEQRRGQGQGQDQQEREEHPYHFQRQQHYETRFGSEQGELSVLQRFDRRSNLLKGLKDYRAAFLEAKPNTLLLPHHCDAESVFFVAKGNGIVNLVRREKRQSYNVRYGDVFKAQAGTIIYLVNNHERENLWLVQLSLPVNTPGHFEEFFGAGGENPESFYKSFSQGILEAAFNEEYGRLQRMFQQRLGPFVRVSREQIQALSRHSSNANSWIFGKDRRGYEEEEPYRITKRKTESNQYGQLYEVRPDDYNPLKNLGITVSFKNFTNGGMIGPYYNSIATTLAFVVKGTGYSEMVCPHLSSSSYERESERGERGESQEGSRGQGQRGQGQGQRGPSYTRVRSNLSPGDWLVVPAGHPVATVSSTNQNLQVVCFEVNSWSNERIPLAGKNNVMKQLEDVAAEVSFGNIPARELKEIFNKQSNSFFYPGPESRHPRGRQGLFSVI</sequence>
<evidence type="ECO:0000256" key="2">
    <source>
        <dbReference type="SAM" id="MobiDB-lite"/>
    </source>
</evidence>
<comment type="caution">
    <text evidence="5">The sequence shown here is derived from an EMBL/GenBank/DDBJ whole genome shotgun (WGS) entry which is preliminary data.</text>
</comment>
<keyword evidence="6" id="KW-1185">Reference proteome</keyword>
<dbReference type="InterPro" id="IPR006792">
    <property type="entry name" value="Vicilin_N"/>
</dbReference>
<organism evidence="5 6">
    <name type="scientific">Stephania japonica</name>
    <dbReference type="NCBI Taxonomy" id="461633"/>
    <lineage>
        <taxon>Eukaryota</taxon>
        <taxon>Viridiplantae</taxon>
        <taxon>Streptophyta</taxon>
        <taxon>Embryophyta</taxon>
        <taxon>Tracheophyta</taxon>
        <taxon>Spermatophyta</taxon>
        <taxon>Magnoliopsida</taxon>
        <taxon>Ranunculales</taxon>
        <taxon>Menispermaceae</taxon>
        <taxon>Menispermoideae</taxon>
        <taxon>Cissampelideae</taxon>
        <taxon>Stephania</taxon>
    </lineage>
</organism>
<dbReference type="InterPro" id="IPR011051">
    <property type="entry name" value="RmlC_Cupin_sf"/>
</dbReference>
<dbReference type="CDD" id="cd02245">
    <property type="entry name" value="cupin_7S_vicilin-like_C"/>
    <property type="match status" value="1"/>
</dbReference>
<dbReference type="PANTHER" id="PTHR31189">
    <property type="entry name" value="OS03G0336100 PROTEIN-RELATED"/>
    <property type="match status" value="1"/>
</dbReference>
<dbReference type="Gene3D" id="2.60.120.10">
    <property type="entry name" value="Jelly Rolls"/>
    <property type="match status" value="2"/>
</dbReference>
<dbReference type="SUPFAM" id="SSF51182">
    <property type="entry name" value="RmlC-like cupins"/>
    <property type="match status" value="2"/>
</dbReference>